<dbReference type="InterPro" id="IPR036866">
    <property type="entry name" value="RibonucZ/Hydroxyglut_hydro"/>
</dbReference>
<keyword evidence="6" id="KW-1185">Reference proteome</keyword>
<organism evidence="5 6">
    <name type="scientific">Paenibacillus segetis</name>
    <dbReference type="NCBI Taxonomy" id="1325360"/>
    <lineage>
        <taxon>Bacteria</taxon>
        <taxon>Bacillati</taxon>
        <taxon>Bacillota</taxon>
        <taxon>Bacilli</taxon>
        <taxon>Bacillales</taxon>
        <taxon>Paenibacillaceae</taxon>
        <taxon>Paenibacillus</taxon>
    </lineage>
</organism>
<protein>
    <submittedName>
        <fullName evidence="5">MBL fold metallo-hydrolase</fullName>
    </submittedName>
</protein>
<comment type="catalytic activity">
    <reaction evidence="1">
        <text>3',5'-cyclic CMP + H2O = CMP + H(+)</text>
        <dbReference type="Rhea" id="RHEA:72675"/>
        <dbReference type="ChEBI" id="CHEBI:15377"/>
        <dbReference type="ChEBI" id="CHEBI:15378"/>
        <dbReference type="ChEBI" id="CHEBI:58003"/>
        <dbReference type="ChEBI" id="CHEBI:60377"/>
    </reaction>
    <physiologicalReaction direction="left-to-right" evidence="1">
        <dbReference type="Rhea" id="RHEA:72676"/>
    </physiologicalReaction>
</comment>
<dbReference type="InterPro" id="IPR052926">
    <property type="entry name" value="Metallo-beta-lactamase_dom"/>
</dbReference>
<dbReference type="InterPro" id="IPR001279">
    <property type="entry name" value="Metallo-B-lactamas"/>
</dbReference>
<dbReference type="SUPFAM" id="SSF56281">
    <property type="entry name" value="Metallo-hydrolase/oxidoreductase"/>
    <property type="match status" value="1"/>
</dbReference>
<proteinExistence type="predicted"/>
<dbReference type="PANTHER" id="PTHR13754:SF13">
    <property type="entry name" value="METALLO-BETA-LACTAMASE SUPERFAMILY PROTEIN (AFU_ORTHOLOGUE AFUA_3G07630)"/>
    <property type="match status" value="1"/>
</dbReference>
<comment type="caution">
    <text evidence="5">The sequence shown here is derived from an EMBL/GenBank/DDBJ whole genome shotgun (WGS) entry which is preliminary data.</text>
</comment>
<dbReference type="Pfam" id="PF00753">
    <property type="entry name" value="Lactamase_B"/>
    <property type="match status" value="1"/>
</dbReference>
<evidence type="ECO:0000256" key="2">
    <source>
        <dbReference type="ARBA" id="ARBA00034301"/>
    </source>
</evidence>
<dbReference type="CDD" id="cd07713">
    <property type="entry name" value="DHPS-like_MBL-fold"/>
    <property type="match status" value="1"/>
</dbReference>
<dbReference type="SMART" id="SM00849">
    <property type="entry name" value="Lactamase_B"/>
    <property type="match status" value="1"/>
</dbReference>
<evidence type="ECO:0000259" key="4">
    <source>
        <dbReference type="SMART" id="SM00849"/>
    </source>
</evidence>
<sequence>MAMEITVLLENTSCDSKYTAKHGLSLLIKAEHGQILFDTGPDRTYIDNAKQLNVDLSIVDHVVVSHGHSDHIGGLPFLNEVNSTAPIYFCKNALETHWLKIGPYYHNVSAPDNILNIYKQRANTITEKLVIFEGATLIPLAPTNAHEKHLYKGPKNERKLDDFNHELMLVLETTKGLVLITGCSHHGIVSMTRTAMEHFPNRSIAALIGGFHLIGIPIINTLGKTKEEIVDTASTLDNLPIQSIYTCHCTGQRGYEILKTVLQEKLQYLATGDTIILED</sequence>
<comment type="catalytic activity">
    <reaction evidence="3">
        <text>3',5'-cyclic UMP + H2O = UMP + H(+)</text>
        <dbReference type="Rhea" id="RHEA:70575"/>
        <dbReference type="ChEBI" id="CHEBI:15377"/>
        <dbReference type="ChEBI" id="CHEBI:15378"/>
        <dbReference type="ChEBI" id="CHEBI:57865"/>
        <dbReference type="ChEBI" id="CHEBI:184387"/>
    </reaction>
    <physiologicalReaction direction="left-to-right" evidence="3">
        <dbReference type="Rhea" id="RHEA:70576"/>
    </physiologicalReaction>
</comment>
<dbReference type="Proteomes" id="UP000659344">
    <property type="component" value="Unassembled WGS sequence"/>
</dbReference>
<reference evidence="6" key="1">
    <citation type="journal article" date="2019" name="Int. J. Syst. Evol. Microbiol.">
        <title>The Global Catalogue of Microorganisms (GCM) 10K type strain sequencing project: providing services to taxonomists for standard genome sequencing and annotation.</title>
        <authorList>
            <consortium name="The Broad Institute Genomics Platform"/>
            <consortium name="The Broad Institute Genome Sequencing Center for Infectious Disease"/>
            <person name="Wu L."/>
            <person name="Ma J."/>
        </authorList>
    </citation>
    <scope>NUCLEOTIDE SEQUENCE [LARGE SCALE GENOMIC DNA]</scope>
    <source>
        <strain evidence="6">CGMCC 1.12769</strain>
    </source>
</reference>
<evidence type="ECO:0000256" key="3">
    <source>
        <dbReference type="ARBA" id="ARBA00048505"/>
    </source>
</evidence>
<accession>A0ABQ1Y9A1</accession>
<evidence type="ECO:0000313" key="5">
    <source>
        <dbReference type="EMBL" id="GGH16200.1"/>
    </source>
</evidence>
<feature type="domain" description="Metallo-beta-lactamase" evidence="4">
    <location>
        <begin position="22"/>
        <end position="222"/>
    </location>
</feature>
<dbReference type="PANTHER" id="PTHR13754">
    <property type="entry name" value="METALLO-BETA-LACTAMASE SUPERFAMILY PROTEIN"/>
    <property type="match status" value="1"/>
</dbReference>
<gene>
    <name evidence="5" type="ORF">GCM10008013_10840</name>
</gene>
<evidence type="ECO:0000256" key="1">
    <source>
        <dbReference type="ARBA" id="ARBA00034221"/>
    </source>
</evidence>
<dbReference type="EMBL" id="BMFT01000001">
    <property type="protein sequence ID" value="GGH16200.1"/>
    <property type="molecule type" value="Genomic_DNA"/>
</dbReference>
<dbReference type="Gene3D" id="3.60.15.10">
    <property type="entry name" value="Ribonuclease Z/Hydroxyacylglutathione hydrolase-like"/>
    <property type="match status" value="1"/>
</dbReference>
<evidence type="ECO:0000313" key="6">
    <source>
        <dbReference type="Proteomes" id="UP000659344"/>
    </source>
</evidence>
<dbReference type="InterPro" id="IPR041712">
    <property type="entry name" value="DHPS-like_MBL-fold"/>
</dbReference>
<name>A0ABQ1Y9A1_9BACL</name>
<comment type="function">
    <text evidence="2">Counteracts the endogenous Pycsar antiviral defense system. Phosphodiesterase that enables metal-dependent hydrolysis of host cyclic nucleotide Pycsar defense signals such as cCMP and cUMP.</text>
</comment>